<evidence type="ECO:0000313" key="6">
    <source>
        <dbReference type="Proteomes" id="UP000199608"/>
    </source>
</evidence>
<dbReference type="GO" id="GO:0005829">
    <property type="term" value="C:cytosol"/>
    <property type="evidence" value="ECO:0007669"/>
    <property type="project" value="TreeGrafter"/>
</dbReference>
<evidence type="ECO:0000256" key="1">
    <source>
        <dbReference type="ARBA" id="ARBA00010458"/>
    </source>
</evidence>
<dbReference type="InterPro" id="IPR040170">
    <property type="entry name" value="Cytosol_ACT"/>
</dbReference>
<organism evidence="5 6">
    <name type="scientific">Desulfobacula phenolica</name>
    <dbReference type="NCBI Taxonomy" id="90732"/>
    <lineage>
        <taxon>Bacteria</taxon>
        <taxon>Pseudomonadati</taxon>
        <taxon>Thermodesulfobacteriota</taxon>
        <taxon>Desulfobacteria</taxon>
        <taxon>Desulfobacterales</taxon>
        <taxon>Desulfobacteraceae</taxon>
        <taxon>Desulfobacula</taxon>
    </lineage>
</organism>
<feature type="domain" description="HotDog ACOT-type" evidence="4">
    <location>
        <begin position="8"/>
        <end position="120"/>
    </location>
</feature>
<sequence length="167" mass="18537">MKKERYIQDSSVIISRVMLPGDANPAGIVHGGVIMKEIDNAAGVTAVRHTRRICVTASIDRLDFHKPAFIGNLITVKAGINMTGKTSMEIGARVETEDLLTGVKTHLASAYLTFVALDENNRPVKVPPLKLVTKEDARRNREALARRTLRLSEKKKESECQTDNRRC</sequence>
<dbReference type="Pfam" id="PF03061">
    <property type="entry name" value="4HBT"/>
    <property type="match status" value="1"/>
</dbReference>
<dbReference type="PANTHER" id="PTHR11049">
    <property type="entry name" value="ACYL COENZYME A THIOESTER HYDROLASE"/>
    <property type="match status" value="1"/>
</dbReference>
<dbReference type="PROSITE" id="PS51770">
    <property type="entry name" value="HOTDOG_ACOT"/>
    <property type="match status" value="1"/>
</dbReference>
<dbReference type="InterPro" id="IPR033120">
    <property type="entry name" value="HOTDOG_ACOT"/>
</dbReference>
<evidence type="ECO:0000259" key="4">
    <source>
        <dbReference type="PROSITE" id="PS51770"/>
    </source>
</evidence>
<name>A0A1H2HA66_9BACT</name>
<dbReference type="PANTHER" id="PTHR11049:SF16">
    <property type="entry name" value="PROTEIN VDLD"/>
    <property type="match status" value="1"/>
</dbReference>
<evidence type="ECO:0000313" key="5">
    <source>
        <dbReference type="EMBL" id="SDU28702.1"/>
    </source>
</evidence>
<dbReference type="GO" id="GO:0052816">
    <property type="term" value="F:long-chain fatty acyl-CoA hydrolase activity"/>
    <property type="evidence" value="ECO:0007669"/>
    <property type="project" value="TreeGrafter"/>
</dbReference>
<keyword evidence="6" id="KW-1185">Reference proteome</keyword>
<proteinExistence type="inferred from homology"/>
<dbReference type="Gene3D" id="3.10.129.10">
    <property type="entry name" value="Hotdog Thioesterase"/>
    <property type="match status" value="1"/>
</dbReference>
<dbReference type="RefSeq" id="WP_014958612.1">
    <property type="nucleotide sequence ID" value="NZ_FNLL01000006.1"/>
</dbReference>
<dbReference type="Proteomes" id="UP000199608">
    <property type="component" value="Unassembled WGS sequence"/>
</dbReference>
<reference evidence="6" key="1">
    <citation type="submission" date="2016-10" db="EMBL/GenBank/DDBJ databases">
        <authorList>
            <person name="Varghese N."/>
            <person name="Submissions S."/>
        </authorList>
    </citation>
    <scope>NUCLEOTIDE SEQUENCE [LARGE SCALE GENOMIC DNA]</scope>
    <source>
        <strain evidence="6">DSM 3384</strain>
    </source>
</reference>
<protein>
    <submittedName>
        <fullName evidence="5">Acyl-CoA hydrolase</fullName>
    </submittedName>
</protein>
<dbReference type="InterPro" id="IPR006683">
    <property type="entry name" value="Thioestr_dom"/>
</dbReference>
<dbReference type="GO" id="GO:0006637">
    <property type="term" value="P:acyl-CoA metabolic process"/>
    <property type="evidence" value="ECO:0007669"/>
    <property type="project" value="TreeGrafter"/>
</dbReference>
<dbReference type="InterPro" id="IPR029069">
    <property type="entry name" value="HotDog_dom_sf"/>
</dbReference>
<keyword evidence="2 3" id="KW-0378">Hydrolase</keyword>
<dbReference type="AlphaFoldDB" id="A0A1H2HA66"/>
<evidence type="ECO:0000256" key="2">
    <source>
        <dbReference type="ARBA" id="ARBA00022801"/>
    </source>
</evidence>
<dbReference type="CDD" id="cd03442">
    <property type="entry name" value="BFIT_BACH"/>
    <property type="match status" value="1"/>
</dbReference>
<accession>A0A1H2HA66</accession>
<evidence type="ECO:0000256" key="3">
    <source>
        <dbReference type="PROSITE-ProRule" id="PRU01106"/>
    </source>
</evidence>
<dbReference type="EMBL" id="FNLL01000006">
    <property type="protein sequence ID" value="SDU28702.1"/>
    <property type="molecule type" value="Genomic_DNA"/>
</dbReference>
<dbReference type="SUPFAM" id="SSF54637">
    <property type="entry name" value="Thioesterase/thiol ester dehydrase-isomerase"/>
    <property type="match status" value="1"/>
</dbReference>
<comment type="similarity">
    <text evidence="1">Belongs to the acyl coenzyme A hydrolase family.</text>
</comment>
<gene>
    <name evidence="5" type="ORF">SAMN04487931_106128</name>
</gene>